<feature type="binding site" evidence="9">
    <location>
        <position position="264"/>
    </location>
    <ligand>
        <name>substrate</name>
    </ligand>
</feature>
<feature type="active site" description="Nucleophile" evidence="8">
    <location>
        <position position="267"/>
    </location>
</feature>
<dbReference type="InterPro" id="IPR017476">
    <property type="entry name" value="UDP-Glc/GDP-Man"/>
</dbReference>
<dbReference type="EC" id="1.1.1.22" evidence="3 7"/>
<dbReference type="Gene3D" id="3.40.50.720">
    <property type="entry name" value="NAD(P)-binding Rossmann-like Domain"/>
    <property type="match status" value="2"/>
</dbReference>
<evidence type="ECO:0000259" key="11">
    <source>
        <dbReference type="SMART" id="SM00984"/>
    </source>
</evidence>
<evidence type="ECO:0000256" key="5">
    <source>
        <dbReference type="ARBA" id="ARBA00023027"/>
    </source>
</evidence>
<feature type="binding site" evidence="10">
    <location>
        <position position="122"/>
    </location>
    <ligand>
        <name>NAD(+)</name>
        <dbReference type="ChEBI" id="CHEBI:57540"/>
    </ligand>
</feature>
<dbReference type="Pfam" id="PF03721">
    <property type="entry name" value="UDPG_MGDP_dh_N"/>
    <property type="match status" value="1"/>
</dbReference>
<evidence type="ECO:0000256" key="7">
    <source>
        <dbReference type="PIRNR" id="PIRNR000124"/>
    </source>
</evidence>
<feature type="domain" description="UDP-glucose/GDP-mannose dehydrogenase C-terminal" evidence="11">
    <location>
        <begin position="320"/>
        <end position="426"/>
    </location>
</feature>
<dbReference type="PANTHER" id="PTHR43750:SF3">
    <property type="entry name" value="UDP-GLUCOSE 6-DEHYDROGENASE TUAD"/>
    <property type="match status" value="1"/>
</dbReference>
<dbReference type="Gene3D" id="1.20.5.100">
    <property type="entry name" value="Cytochrome c1, transmembrane anchor, C-terminal"/>
    <property type="match status" value="1"/>
</dbReference>
<evidence type="ECO:0000256" key="6">
    <source>
        <dbReference type="ARBA" id="ARBA00047473"/>
    </source>
</evidence>
<feature type="binding site" evidence="10">
    <location>
        <position position="334"/>
    </location>
    <ligand>
        <name>NAD(+)</name>
        <dbReference type="ChEBI" id="CHEBI:57540"/>
    </ligand>
</feature>
<feature type="binding site" evidence="9">
    <location>
        <begin position="256"/>
        <end position="260"/>
    </location>
    <ligand>
        <name>substrate</name>
    </ligand>
</feature>
<keyword evidence="13" id="KW-1185">Reference proteome</keyword>
<comment type="caution">
    <text evidence="12">The sequence shown here is derived from an EMBL/GenBank/DDBJ whole genome shotgun (WGS) entry which is preliminary data.</text>
</comment>
<dbReference type="InterPro" id="IPR036291">
    <property type="entry name" value="NAD(P)-bd_dom_sf"/>
</dbReference>
<evidence type="ECO:0000313" key="12">
    <source>
        <dbReference type="EMBL" id="MBN7773583.1"/>
    </source>
</evidence>
<proteinExistence type="inferred from homology"/>
<reference evidence="12" key="1">
    <citation type="submission" date="2021-02" db="EMBL/GenBank/DDBJ databases">
        <title>Abyssanaerobacter marinus gen.nov., sp., nov, anaerobic bacterium isolated from the Onnuri vent field of Indian Ocean and suggestion of Mogibacteriaceae fam. nov., and proposal of reclassification of ambiguous this family's genus member.</title>
        <authorList>
            <person name="Kim Y.J."/>
            <person name="Yang J.-A."/>
        </authorList>
    </citation>
    <scope>NUCLEOTIDE SEQUENCE</scope>
    <source>
        <strain evidence="12">DSM 2634</strain>
    </source>
</reference>
<dbReference type="EMBL" id="JAFJZZ010000003">
    <property type="protein sequence ID" value="MBN7773583.1"/>
    <property type="molecule type" value="Genomic_DNA"/>
</dbReference>
<dbReference type="InterPro" id="IPR008927">
    <property type="entry name" value="6-PGluconate_DH-like_C_sf"/>
</dbReference>
<dbReference type="PANTHER" id="PTHR43750">
    <property type="entry name" value="UDP-GLUCOSE 6-DEHYDROGENASE TUAD"/>
    <property type="match status" value="1"/>
</dbReference>
<evidence type="ECO:0000256" key="8">
    <source>
        <dbReference type="PIRSR" id="PIRSR500134-1"/>
    </source>
</evidence>
<dbReference type="PIRSF" id="PIRSF000124">
    <property type="entry name" value="UDPglc_GDPman_dh"/>
    <property type="match status" value="1"/>
</dbReference>
<dbReference type="GO" id="GO:0000271">
    <property type="term" value="P:polysaccharide biosynthetic process"/>
    <property type="evidence" value="ECO:0007669"/>
    <property type="project" value="InterPro"/>
</dbReference>
<evidence type="ECO:0000256" key="4">
    <source>
        <dbReference type="ARBA" id="ARBA00023002"/>
    </source>
</evidence>
<dbReference type="AlphaFoldDB" id="A0A939DA89"/>
<dbReference type="GO" id="GO:0051287">
    <property type="term" value="F:NAD binding"/>
    <property type="evidence" value="ECO:0007669"/>
    <property type="project" value="InterPro"/>
</dbReference>
<feature type="binding site" evidence="9">
    <location>
        <position position="327"/>
    </location>
    <ligand>
        <name>substrate</name>
    </ligand>
</feature>
<dbReference type="SUPFAM" id="SSF48179">
    <property type="entry name" value="6-phosphogluconate dehydrogenase C-terminal domain-like"/>
    <property type="match status" value="1"/>
</dbReference>
<dbReference type="InterPro" id="IPR036220">
    <property type="entry name" value="UDP-Glc/GDP-Man_DH_C_sf"/>
</dbReference>
<name>A0A939DA89_CLOAM</name>
<dbReference type="NCBIfam" id="TIGR03026">
    <property type="entry name" value="NDP-sugDHase"/>
    <property type="match status" value="1"/>
</dbReference>
<feature type="binding site" evidence="10">
    <location>
        <position position="87"/>
    </location>
    <ligand>
        <name>NAD(+)</name>
        <dbReference type="ChEBI" id="CHEBI:57540"/>
    </ligand>
</feature>
<keyword evidence="5 7" id="KW-0520">NAD</keyword>
<dbReference type="InterPro" id="IPR001732">
    <property type="entry name" value="UDP-Glc/GDP-Man_DH_N"/>
</dbReference>
<dbReference type="Pfam" id="PF03720">
    <property type="entry name" value="UDPG_MGDP_dh_C"/>
    <property type="match status" value="1"/>
</dbReference>
<dbReference type="SUPFAM" id="SSF52413">
    <property type="entry name" value="UDP-glucose/GDP-mannose dehydrogenase C-terminal domain"/>
    <property type="match status" value="1"/>
</dbReference>
<dbReference type="GO" id="GO:0003979">
    <property type="term" value="F:UDP-glucose 6-dehydrogenase activity"/>
    <property type="evidence" value="ECO:0007669"/>
    <property type="project" value="UniProtKB-EC"/>
</dbReference>
<dbReference type="PIRSF" id="PIRSF500134">
    <property type="entry name" value="UDPglc_DH_bac"/>
    <property type="match status" value="1"/>
</dbReference>
<feature type="binding site" evidence="9">
    <location>
        <position position="211"/>
    </location>
    <ligand>
        <name>substrate</name>
    </ligand>
</feature>
<keyword evidence="4 7" id="KW-0560">Oxidoreductase</keyword>
<evidence type="ECO:0000256" key="10">
    <source>
        <dbReference type="PIRSR" id="PIRSR500134-3"/>
    </source>
</evidence>
<accession>A0A939DA89</accession>
<dbReference type="RefSeq" id="WP_206582414.1">
    <property type="nucleotide sequence ID" value="NZ_JAFJZZ010000003.1"/>
</dbReference>
<evidence type="ECO:0000256" key="9">
    <source>
        <dbReference type="PIRSR" id="PIRSR500134-2"/>
    </source>
</evidence>
<dbReference type="Proteomes" id="UP000664545">
    <property type="component" value="Unassembled WGS sequence"/>
</dbReference>
<dbReference type="InterPro" id="IPR014027">
    <property type="entry name" value="UDP-Glc/GDP-Man_DH_C"/>
</dbReference>
<dbReference type="Pfam" id="PF00984">
    <property type="entry name" value="UDPG_MGDP_dh"/>
    <property type="match status" value="1"/>
</dbReference>
<feature type="binding site" evidence="10">
    <location>
        <position position="270"/>
    </location>
    <ligand>
        <name>NAD(+)</name>
        <dbReference type="ChEBI" id="CHEBI:57540"/>
    </ligand>
</feature>
<dbReference type="SMART" id="SM00984">
    <property type="entry name" value="UDPG_MGDP_dh_C"/>
    <property type="match status" value="1"/>
</dbReference>
<dbReference type="InterPro" id="IPR028357">
    <property type="entry name" value="UDPglc_DH_bac"/>
</dbReference>
<dbReference type="SUPFAM" id="SSF51735">
    <property type="entry name" value="NAD(P)-binding Rossmann-fold domains"/>
    <property type="match status" value="1"/>
</dbReference>
<evidence type="ECO:0000256" key="3">
    <source>
        <dbReference type="ARBA" id="ARBA00012954"/>
    </source>
</evidence>
<gene>
    <name evidence="12" type="ORF">JYB65_09435</name>
</gene>
<evidence type="ECO:0000256" key="2">
    <source>
        <dbReference type="ARBA" id="ARBA00006601"/>
    </source>
</evidence>
<comment type="pathway">
    <text evidence="1">Nucleotide-sugar biosynthesis; UDP-alpha-D-glucuronate biosynthesis; UDP-alpha-D-glucuronate from UDP-alpha-D-glucose: step 1/1.</text>
</comment>
<evidence type="ECO:0000313" key="13">
    <source>
        <dbReference type="Proteomes" id="UP000664545"/>
    </source>
</evidence>
<dbReference type="InterPro" id="IPR014026">
    <property type="entry name" value="UDP-Glc/GDP-Man_DH_dimer"/>
</dbReference>
<sequence length="442" mass="49490">MMKISIIGSGYVGLVTGVCLSDFGWQVTCVDQNEEIIHKLNQGIAPIYEPGLDDLLLKNLYNKRISFTTDIKQSVMDADIIFIAVGTPQNNDGSANLTNVFEVAHQIGHFMNSKKIIVDKSTVPVGTGQLVKKIIREELEARELNLDYDMVSNPEFLRQGSAIYDFTHADRVVIGAESQEAIDAMKEVYRVLFINETPFLIVNIETAEMVKYASNAFLATKISFINELTELCEKTGANIQQVATGMGMDGRIGSKFLHAGPGYGGSCFPKDTKALLHIGNQQQCNLGIIKATIEANEKQKHRMVEIIAQAMGSLNGKRIGVLGLAFKNNTDDMREAPSLDILNELALQGTQFRVYDPKAMQNAKKLFHAGQIPIIKYCDDEYDASLDMDAIILMTEWNQFRSLNLDHIKKNMRGNYFFDFRNIYSKEIMVQKGFQYYCVGRS</sequence>
<feature type="binding site" evidence="10">
    <location>
        <position position="31"/>
    </location>
    <ligand>
        <name>NAD(+)</name>
        <dbReference type="ChEBI" id="CHEBI:57540"/>
    </ligand>
</feature>
<protein>
    <recommendedName>
        <fullName evidence="3 7">UDP-glucose 6-dehydrogenase</fullName>
        <ecNumber evidence="3 7">1.1.1.22</ecNumber>
    </recommendedName>
</protein>
<comment type="similarity">
    <text evidence="2 7">Belongs to the UDP-glucose/GDP-mannose dehydrogenase family.</text>
</comment>
<evidence type="ECO:0000256" key="1">
    <source>
        <dbReference type="ARBA" id="ARBA00004701"/>
    </source>
</evidence>
<organism evidence="12 13">
    <name type="scientific">Clostridium aminobutyricum</name>
    <dbReference type="NCBI Taxonomy" id="33953"/>
    <lineage>
        <taxon>Bacteria</taxon>
        <taxon>Bacillati</taxon>
        <taxon>Bacillota</taxon>
        <taxon>Clostridia</taxon>
        <taxon>Eubacteriales</taxon>
        <taxon>Clostridiaceae</taxon>
        <taxon>Clostridium</taxon>
    </lineage>
</organism>
<comment type="catalytic activity">
    <reaction evidence="6 7">
        <text>UDP-alpha-D-glucose + 2 NAD(+) + H2O = UDP-alpha-D-glucuronate + 2 NADH + 3 H(+)</text>
        <dbReference type="Rhea" id="RHEA:23596"/>
        <dbReference type="ChEBI" id="CHEBI:15377"/>
        <dbReference type="ChEBI" id="CHEBI:15378"/>
        <dbReference type="ChEBI" id="CHEBI:57540"/>
        <dbReference type="ChEBI" id="CHEBI:57945"/>
        <dbReference type="ChEBI" id="CHEBI:58052"/>
        <dbReference type="ChEBI" id="CHEBI:58885"/>
        <dbReference type="EC" id="1.1.1.22"/>
    </reaction>
</comment>